<dbReference type="AlphaFoldDB" id="A0A485J929"/>
<proteinExistence type="predicted"/>
<accession>A0A485J929</accession>
<sequence length="41" mass="4852">MVNRMRETQRQVNHIAFNRCTVTYTNQLQLLSEAFGNTDNH</sequence>
<evidence type="ECO:0000313" key="1">
    <source>
        <dbReference type="EMBL" id="VFT67125.1"/>
    </source>
</evidence>
<organism evidence="1 2">
    <name type="scientific">Escherichia coli</name>
    <dbReference type="NCBI Taxonomy" id="562"/>
    <lineage>
        <taxon>Bacteria</taxon>
        <taxon>Pseudomonadati</taxon>
        <taxon>Pseudomonadota</taxon>
        <taxon>Gammaproteobacteria</taxon>
        <taxon>Enterobacterales</taxon>
        <taxon>Enterobacteriaceae</taxon>
        <taxon>Escherichia</taxon>
    </lineage>
</organism>
<gene>
    <name evidence="1" type="ORF">NCTC10974_00547</name>
</gene>
<evidence type="ECO:0000313" key="2">
    <source>
        <dbReference type="Proteomes" id="UP000358010"/>
    </source>
</evidence>
<reference evidence="1 2" key="1">
    <citation type="submission" date="2019-03" db="EMBL/GenBank/DDBJ databases">
        <authorList>
            <consortium name="Pathogen Informatics"/>
        </authorList>
    </citation>
    <scope>NUCLEOTIDE SEQUENCE [LARGE SCALE GENOMIC DNA]</scope>
    <source>
        <strain evidence="1 2">NCTC10974</strain>
    </source>
</reference>
<name>A0A485J929_ECOLX</name>
<protein>
    <submittedName>
        <fullName evidence="1">Uncharacterized protein</fullName>
    </submittedName>
</protein>
<dbReference type="EMBL" id="CAADJZ010000001">
    <property type="protein sequence ID" value="VFT67125.1"/>
    <property type="molecule type" value="Genomic_DNA"/>
</dbReference>
<dbReference type="Proteomes" id="UP000358010">
    <property type="component" value="Unassembled WGS sequence"/>
</dbReference>